<keyword evidence="13" id="KW-1185">Reference proteome</keyword>
<evidence type="ECO:0000313" key="13">
    <source>
        <dbReference type="Proteomes" id="UP000326759"/>
    </source>
</evidence>
<dbReference type="GO" id="GO:0060070">
    <property type="term" value="P:canonical Wnt signaling pathway"/>
    <property type="evidence" value="ECO:0007669"/>
    <property type="project" value="TreeGrafter"/>
</dbReference>
<dbReference type="PROSITE" id="PS50841">
    <property type="entry name" value="DIX"/>
    <property type="match status" value="1"/>
</dbReference>
<comment type="similarity">
    <text evidence="8">Belongs to the DIXDC1 family.</text>
</comment>
<protein>
    <submittedName>
        <fullName evidence="12">Dixin</fullName>
    </submittedName>
</protein>
<dbReference type="InterPro" id="IPR001158">
    <property type="entry name" value="DIX"/>
</dbReference>
<feature type="compositionally biased region" description="Polar residues" evidence="10">
    <location>
        <begin position="1"/>
        <end position="13"/>
    </location>
</feature>
<feature type="domain" description="DIX" evidence="11">
    <location>
        <begin position="27"/>
        <end position="109"/>
    </location>
</feature>
<keyword evidence="7" id="KW-0175">Coiled coil</keyword>
<organism evidence="12 13">
    <name type="scientific">Armadillidium nasatum</name>
    <dbReference type="NCBI Taxonomy" id="96803"/>
    <lineage>
        <taxon>Eukaryota</taxon>
        <taxon>Metazoa</taxon>
        <taxon>Ecdysozoa</taxon>
        <taxon>Arthropoda</taxon>
        <taxon>Crustacea</taxon>
        <taxon>Multicrustacea</taxon>
        <taxon>Malacostraca</taxon>
        <taxon>Eumalacostraca</taxon>
        <taxon>Peracarida</taxon>
        <taxon>Isopoda</taxon>
        <taxon>Oniscidea</taxon>
        <taxon>Crinocheta</taxon>
        <taxon>Armadillidiidae</taxon>
        <taxon>Armadillidium</taxon>
    </lineage>
</organism>
<evidence type="ECO:0000256" key="4">
    <source>
        <dbReference type="ARBA" id="ARBA00022490"/>
    </source>
</evidence>
<gene>
    <name evidence="12" type="primary">Dixdc1_1</name>
    <name evidence="12" type="ORF">Anas_06584</name>
</gene>
<dbReference type="SUPFAM" id="SSF54236">
    <property type="entry name" value="Ubiquitin-like"/>
    <property type="match status" value="1"/>
</dbReference>
<keyword evidence="6" id="KW-0965">Cell junction</keyword>
<dbReference type="FunFam" id="2.40.240.130:FF:000003">
    <property type="entry name" value="Dixin isoform 1"/>
    <property type="match status" value="1"/>
</dbReference>
<reference evidence="12 13" key="1">
    <citation type="journal article" date="2019" name="PLoS Biol.">
        <title>Sex chromosomes control vertical transmission of feminizing Wolbachia symbionts in an isopod.</title>
        <authorList>
            <person name="Becking T."/>
            <person name="Chebbi M.A."/>
            <person name="Giraud I."/>
            <person name="Moumen B."/>
            <person name="Laverre T."/>
            <person name="Caubet Y."/>
            <person name="Peccoud J."/>
            <person name="Gilbert C."/>
            <person name="Cordaux R."/>
        </authorList>
    </citation>
    <scope>NUCLEOTIDE SEQUENCE [LARGE SCALE GENOMIC DNA]</scope>
    <source>
        <strain evidence="12">ANa2</strain>
        <tissue evidence="12">Whole body excluding digestive tract and cuticle</tissue>
    </source>
</reference>
<dbReference type="PANTHER" id="PTHR10878:SF22">
    <property type="entry name" value="DIXIN"/>
    <property type="match status" value="1"/>
</dbReference>
<dbReference type="InterPro" id="IPR029071">
    <property type="entry name" value="Ubiquitin-like_domsf"/>
</dbReference>
<dbReference type="EMBL" id="SEYY01014314">
    <property type="protein sequence ID" value="KAB7500342.1"/>
    <property type="molecule type" value="Genomic_DNA"/>
</dbReference>
<sequence length="110" mass="12697">MERTSTCNNTDGTINKKEKRCSNASNEPFTKVIYFTDRTVTPFMSCINKRLGDVTLRDFKTLFDRPGNFRFHFKSHDPEYGLVKEEILNDDDSLPGVDGKIIAWVEEDLD</sequence>
<dbReference type="PANTHER" id="PTHR10878">
    <property type="entry name" value="SEGMENT POLARITY PROTEIN DISHEVELLED"/>
    <property type="match status" value="1"/>
</dbReference>
<dbReference type="InterPro" id="IPR038207">
    <property type="entry name" value="DIX_dom_sf"/>
</dbReference>
<evidence type="ECO:0000256" key="1">
    <source>
        <dbReference type="ARBA" id="ARBA00004246"/>
    </source>
</evidence>
<evidence type="ECO:0000313" key="12">
    <source>
        <dbReference type="EMBL" id="KAB7500342.1"/>
    </source>
</evidence>
<evidence type="ECO:0000256" key="10">
    <source>
        <dbReference type="SAM" id="MobiDB-lite"/>
    </source>
</evidence>
<evidence type="ECO:0000256" key="6">
    <source>
        <dbReference type="ARBA" id="ARBA00022949"/>
    </source>
</evidence>
<keyword evidence="3" id="KW-0217">Developmental protein</keyword>
<dbReference type="Gene3D" id="2.40.240.130">
    <property type="match status" value="1"/>
</dbReference>
<evidence type="ECO:0000256" key="3">
    <source>
        <dbReference type="ARBA" id="ARBA00022473"/>
    </source>
</evidence>
<evidence type="ECO:0000256" key="7">
    <source>
        <dbReference type="ARBA" id="ARBA00023054"/>
    </source>
</evidence>
<dbReference type="InterPro" id="IPR015506">
    <property type="entry name" value="Dsh/Dvl-rel"/>
</dbReference>
<evidence type="ECO:0000256" key="2">
    <source>
        <dbReference type="ARBA" id="ARBA00004496"/>
    </source>
</evidence>
<dbReference type="SMART" id="SM00021">
    <property type="entry name" value="DAX"/>
    <property type="match status" value="1"/>
</dbReference>
<evidence type="ECO:0000259" key="11">
    <source>
        <dbReference type="PROSITE" id="PS50841"/>
    </source>
</evidence>
<dbReference type="GO" id="GO:0005925">
    <property type="term" value="C:focal adhesion"/>
    <property type="evidence" value="ECO:0007669"/>
    <property type="project" value="UniProtKB-SubCell"/>
</dbReference>
<evidence type="ECO:0000256" key="9">
    <source>
        <dbReference type="PROSITE-ProRule" id="PRU00069"/>
    </source>
</evidence>
<dbReference type="OrthoDB" id="10007451at2759"/>
<evidence type="ECO:0000256" key="5">
    <source>
        <dbReference type="ARBA" id="ARBA00022687"/>
    </source>
</evidence>
<evidence type="ECO:0000256" key="8">
    <source>
        <dbReference type="ARBA" id="ARBA00060765"/>
    </source>
</evidence>
<dbReference type="Pfam" id="PF00778">
    <property type="entry name" value="DIX"/>
    <property type="match status" value="1"/>
</dbReference>
<dbReference type="GO" id="GO:0005829">
    <property type="term" value="C:cytosol"/>
    <property type="evidence" value="ECO:0007669"/>
    <property type="project" value="TreeGrafter"/>
</dbReference>
<accession>A0A5N5T209</accession>
<keyword evidence="5 9" id="KW-0879">Wnt signaling pathway</keyword>
<name>A0A5N5T209_9CRUS</name>
<proteinExistence type="inferred from homology"/>
<comment type="caution">
    <text evidence="12">The sequence shown here is derived from an EMBL/GenBank/DDBJ whole genome shotgun (WGS) entry which is preliminary data.</text>
</comment>
<dbReference type="AlphaFoldDB" id="A0A5N5T209"/>
<comment type="subcellular location">
    <subcellularLocation>
        <location evidence="1">Cell junction</location>
        <location evidence="1">Focal adhesion</location>
    </subcellularLocation>
    <subcellularLocation>
        <location evidence="2">Cytoplasm</location>
    </subcellularLocation>
</comment>
<dbReference type="Proteomes" id="UP000326759">
    <property type="component" value="Unassembled WGS sequence"/>
</dbReference>
<keyword evidence="4" id="KW-0963">Cytoplasm</keyword>
<feature type="region of interest" description="Disordered" evidence="10">
    <location>
        <begin position="1"/>
        <end position="20"/>
    </location>
</feature>